<dbReference type="InterPro" id="IPR036291">
    <property type="entry name" value="NAD(P)-bd_dom_sf"/>
</dbReference>
<dbReference type="NCBIfam" id="NF005315">
    <property type="entry name" value="PRK06849.1"/>
    <property type="match status" value="1"/>
</dbReference>
<comment type="caution">
    <text evidence="3">The sequence shown here is derived from an EMBL/GenBank/DDBJ whole genome shotgun (WGS) entry which is preliminary data.</text>
</comment>
<dbReference type="SUPFAM" id="SSF51735">
    <property type="entry name" value="NAD(P)-binding Rossmann-fold domains"/>
    <property type="match status" value="1"/>
</dbReference>
<dbReference type="EMBL" id="NUVX01000129">
    <property type="protein sequence ID" value="PFJ24691.1"/>
    <property type="molecule type" value="Genomic_DNA"/>
</dbReference>
<keyword evidence="1" id="KW-0547">Nucleotide-binding</keyword>
<dbReference type="SUPFAM" id="SSF56059">
    <property type="entry name" value="Glutathione synthetase ATP-binding domain-like"/>
    <property type="match status" value="1"/>
</dbReference>
<proteinExistence type="predicted"/>
<dbReference type="InterPro" id="IPR003806">
    <property type="entry name" value="ATP-grasp_PylC-type"/>
</dbReference>
<dbReference type="InterPro" id="IPR048764">
    <property type="entry name" value="PylC_N"/>
</dbReference>
<gene>
    <name evidence="3" type="ORF">COJ15_36345</name>
</gene>
<protein>
    <recommendedName>
        <fullName evidence="2">ATP-grasp domain-containing protein</fullName>
    </recommendedName>
</protein>
<dbReference type="Pfam" id="PF02655">
    <property type="entry name" value="ATP-grasp_3"/>
    <property type="match status" value="1"/>
</dbReference>
<feature type="domain" description="ATP-grasp" evidence="2">
    <location>
        <begin position="120"/>
        <end position="299"/>
    </location>
</feature>
<evidence type="ECO:0000313" key="3">
    <source>
        <dbReference type="EMBL" id="PFJ24691.1"/>
    </source>
</evidence>
<dbReference type="Proteomes" id="UP000224003">
    <property type="component" value="Unassembled WGS sequence"/>
</dbReference>
<dbReference type="InterPro" id="IPR011761">
    <property type="entry name" value="ATP-grasp"/>
</dbReference>
<name>A0A9X6WGS9_BACTU</name>
<dbReference type="GO" id="GO:0005524">
    <property type="term" value="F:ATP binding"/>
    <property type="evidence" value="ECO:0007669"/>
    <property type="project" value="UniProtKB-UniRule"/>
</dbReference>
<reference evidence="3 4" key="1">
    <citation type="submission" date="2017-09" db="EMBL/GenBank/DDBJ databases">
        <title>Large-scale bioinformatics analysis of Bacillus genomes uncovers conserved roles of natural products in bacterial physiology.</title>
        <authorList>
            <consortium name="Agbiome Team Llc"/>
            <person name="Bleich R.M."/>
            <person name="Grubbs K.J."/>
            <person name="Santa Maria K.C."/>
            <person name="Allen S.E."/>
            <person name="Farag S."/>
            <person name="Shank E.A."/>
            <person name="Bowers A."/>
        </authorList>
    </citation>
    <scope>NUCLEOTIDE SEQUENCE [LARGE SCALE GENOMIC DNA]</scope>
    <source>
        <strain evidence="3 4">AFS085496</strain>
    </source>
</reference>
<dbReference type="PROSITE" id="PS50975">
    <property type="entry name" value="ATP_GRASP"/>
    <property type="match status" value="1"/>
</dbReference>
<evidence type="ECO:0000313" key="4">
    <source>
        <dbReference type="Proteomes" id="UP000224003"/>
    </source>
</evidence>
<dbReference type="Pfam" id="PF21360">
    <property type="entry name" value="PylC-like_N"/>
    <property type="match status" value="1"/>
</dbReference>
<evidence type="ECO:0000256" key="1">
    <source>
        <dbReference type="PROSITE-ProRule" id="PRU00409"/>
    </source>
</evidence>
<dbReference type="AlphaFoldDB" id="A0A9X6WGS9"/>
<dbReference type="Gene3D" id="3.40.50.20">
    <property type="match status" value="1"/>
</dbReference>
<keyword evidence="1" id="KW-0067">ATP-binding</keyword>
<dbReference type="Gene3D" id="3.30.470.20">
    <property type="entry name" value="ATP-grasp fold, B domain"/>
    <property type="match status" value="1"/>
</dbReference>
<evidence type="ECO:0000259" key="2">
    <source>
        <dbReference type="PROSITE" id="PS50975"/>
    </source>
</evidence>
<organism evidence="3 4">
    <name type="scientific">Bacillus thuringiensis</name>
    <dbReference type="NCBI Taxonomy" id="1428"/>
    <lineage>
        <taxon>Bacteria</taxon>
        <taxon>Bacillati</taxon>
        <taxon>Bacillota</taxon>
        <taxon>Bacilli</taxon>
        <taxon>Bacillales</taxon>
        <taxon>Bacillaceae</taxon>
        <taxon>Bacillus</taxon>
        <taxon>Bacillus cereus group</taxon>
    </lineage>
</organism>
<sequence>MNKTVKNVLVTGARAPVTLHLCRLFKRKGINVFVADCTPYPLSKASNVVSEFFLIPSPKLNTNAFVEEIKKLIQKFHIDLIIPTCEETFYLSKFKDEFNCDVFVDTIEKLTLLHNKLNFIEFIKSIGWDTPETIHTNDMNQCKEHLIQSSHHKFVMKPIYSRFSDKVLFTTKELLLSESEKLLPGWIIQQRIEGNQYCSYSIAKDGKLLAHTVYKTEFTAGIGATIAFNHTNVPSITQFVSDVVAKLNFSGQIAFDFIMDNSGIPYPIECNPRATSGLHLFSEELVPVITENKNSTLLTPSSDQKTALKLALLIYGHHYWNSTLNFKKWLHTFFSHTDIVYNKEDKKPFFYQVYSMYQLWIQSKKHKHSLLEQTTYDISWDGEEQ</sequence>
<accession>A0A9X6WGS9</accession>
<dbReference type="GO" id="GO:0046872">
    <property type="term" value="F:metal ion binding"/>
    <property type="evidence" value="ECO:0007669"/>
    <property type="project" value="InterPro"/>
</dbReference>